<dbReference type="EMBL" id="JAVRRA010000063">
    <property type="protein sequence ID" value="KAK5294425.1"/>
    <property type="molecule type" value="Genomic_DNA"/>
</dbReference>
<feature type="signal peptide" evidence="1">
    <location>
        <begin position="1"/>
        <end position="16"/>
    </location>
</feature>
<protein>
    <submittedName>
        <fullName evidence="2">Uncharacterized protein</fullName>
    </submittedName>
</protein>
<evidence type="ECO:0000313" key="2">
    <source>
        <dbReference type="EMBL" id="KAK5294425.1"/>
    </source>
</evidence>
<keyword evidence="3" id="KW-1185">Reference proteome</keyword>
<proteinExistence type="predicted"/>
<evidence type="ECO:0000256" key="1">
    <source>
        <dbReference type="SAM" id="SignalP"/>
    </source>
</evidence>
<feature type="chain" id="PRO_5047324292" evidence="1">
    <location>
        <begin position="17"/>
        <end position="230"/>
    </location>
</feature>
<reference evidence="2 3" key="1">
    <citation type="submission" date="2023-08" db="EMBL/GenBank/DDBJ databases">
        <title>Black Yeasts Isolated from many extreme environments.</title>
        <authorList>
            <person name="Coleine C."/>
            <person name="Stajich J.E."/>
            <person name="Selbmann L."/>
        </authorList>
    </citation>
    <scope>NUCLEOTIDE SEQUENCE [LARGE SCALE GENOMIC DNA]</scope>
    <source>
        <strain evidence="2 3">CCFEE 536</strain>
    </source>
</reference>
<sequence length="230" mass="25406">MLGLLALPILTGVGIGTVTGVAQGVSHKQKMNAEAANEDRMVKFHLDVECETASSKRGEVDGTMVVLRDGKLHLDHPDPGTRQPKSGAHPLTAFYFTYPDDEREATRGLVSTISEDPPMLNWIYIDADTHEARYGNRTASRAHHVGPYDWSDDESALTLEGWEGWVALEERAGEWAVYFDRKDDGLAGLRGGRRTLEMALRRRVLEDTKAAAGVKSQGNIAPYFKATREI</sequence>
<organism evidence="2 3">
    <name type="scientific">Cryomyces antarcticus</name>
    <dbReference type="NCBI Taxonomy" id="329879"/>
    <lineage>
        <taxon>Eukaryota</taxon>
        <taxon>Fungi</taxon>
        <taxon>Dikarya</taxon>
        <taxon>Ascomycota</taxon>
        <taxon>Pezizomycotina</taxon>
        <taxon>Dothideomycetes</taxon>
        <taxon>Dothideomycetes incertae sedis</taxon>
        <taxon>Cryomyces</taxon>
    </lineage>
</organism>
<gene>
    <name evidence="2" type="ORF">LTR16_001284</name>
</gene>
<keyword evidence="1" id="KW-0732">Signal</keyword>
<comment type="caution">
    <text evidence="2">The sequence shown here is derived from an EMBL/GenBank/DDBJ whole genome shotgun (WGS) entry which is preliminary data.</text>
</comment>
<evidence type="ECO:0000313" key="3">
    <source>
        <dbReference type="Proteomes" id="UP001357485"/>
    </source>
</evidence>
<dbReference type="Proteomes" id="UP001357485">
    <property type="component" value="Unassembled WGS sequence"/>
</dbReference>
<name>A0ABR0M888_9PEZI</name>
<dbReference type="PANTHER" id="PTHR38049">
    <property type="entry name" value="RICIN B LECTIN DOMAIN-CONTAINING PROTEIN"/>
    <property type="match status" value="1"/>
</dbReference>
<dbReference type="PANTHER" id="PTHR38049:SF1">
    <property type="entry name" value="PROTEIN KINASE DOMAIN-CONTAINING PROTEIN"/>
    <property type="match status" value="1"/>
</dbReference>
<accession>A0ABR0M888</accession>